<dbReference type="EMBL" id="MK500328">
    <property type="protein sequence ID" value="QBK86002.1"/>
    <property type="molecule type" value="Genomic_DNA"/>
</dbReference>
<proteinExistence type="predicted"/>
<gene>
    <name evidence="1" type="ORF">LCMAC101_05970</name>
</gene>
<accession>A0A481YS15</accession>
<name>A0A481YS15_9VIRU</name>
<sequence length="539" mass="62127">MSNTKKSKILEMAEDLVRNPTNIEEFDAYNENLAKGLKIYRDLCLSRTLSPEDKLNVIVSYTKSVPDEGLDMMCRWRDMVPHLRGKELEAHIKLLVLLTRSPDLDSHERVVTAVCLYNNSYIMECFKCFSDLACDRSVLVKYRVEATRYLFATEDEDFIQIAQEALIEIIETDGYPSDFRYRIIAGFISKTGINTELNATKLYVPYDEEFVYALQIIFFYNDKTGVRERILSGQHMLQMLCVSQDDKKDIGEILMKLAKDKDVDHRVRADAADVLLREGVGDQVKEAREIINELGFSAVDKKGMGSLLGKAKTIYANAENVHDEEIAESVERFILKIIKETQVKVRPFHEVHQEVGTLIRSKKLESTDRHAAYKALNRVSVDTATFTNYKVTIAEIFVHVWIRIRAYEDGIREELEQRMIEELIDMSDTCSSGHSERFINVLSTVDDTLKIGWDSQIIANMAGRLEARMRDCPDEDLRIRVALGMMQDSDPEDHEAYINFVKEQLIELRQELRKEFVSGKFVTGEVFEDIFDRGTKNWL</sequence>
<organism evidence="1">
    <name type="scientific">Marseillevirus LCMAC101</name>
    <dbReference type="NCBI Taxonomy" id="2506602"/>
    <lineage>
        <taxon>Viruses</taxon>
        <taxon>Varidnaviria</taxon>
        <taxon>Bamfordvirae</taxon>
        <taxon>Nucleocytoviricota</taxon>
        <taxon>Megaviricetes</taxon>
        <taxon>Pimascovirales</taxon>
        <taxon>Pimascovirales incertae sedis</taxon>
        <taxon>Marseilleviridae</taxon>
    </lineage>
</organism>
<reference evidence="1" key="1">
    <citation type="journal article" date="2019" name="MBio">
        <title>Virus Genomes from Deep Sea Sediments Expand the Ocean Megavirome and Support Independent Origins of Viral Gigantism.</title>
        <authorList>
            <person name="Backstrom D."/>
            <person name="Yutin N."/>
            <person name="Jorgensen S.L."/>
            <person name="Dharamshi J."/>
            <person name="Homa F."/>
            <person name="Zaremba-Niedwiedzka K."/>
            <person name="Spang A."/>
            <person name="Wolf Y.I."/>
            <person name="Koonin E.V."/>
            <person name="Ettema T.J."/>
        </authorList>
    </citation>
    <scope>NUCLEOTIDE SEQUENCE</scope>
</reference>
<evidence type="ECO:0000313" key="1">
    <source>
        <dbReference type="EMBL" id="QBK86002.1"/>
    </source>
</evidence>
<protein>
    <submittedName>
        <fullName evidence="1">Uncharacterized protein</fullName>
    </submittedName>
</protein>